<gene>
    <name evidence="2" type="ORF">FB465_4558</name>
</gene>
<comment type="caution">
    <text evidence="2">The sequence shown here is derived from an EMBL/GenBank/DDBJ whole genome shotgun (WGS) entry which is preliminary data.</text>
</comment>
<dbReference type="AlphaFoldDB" id="A0A561EV30"/>
<organism evidence="2 3">
    <name type="scientific">Kitasatospora atroaurantiaca</name>
    <dbReference type="NCBI Taxonomy" id="285545"/>
    <lineage>
        <taxon>Bacteria</taxon>
        <taxon>Bacillati</taxon>
        <taxon>Actinomycetota</taxon>
        <taxon>Actinomycetes</taxon>
        <taxon>Kitasatosporales</taxon>
        <taxon>Streptomycetaceae</taxon>
        <taxon>Kitasatospora</taxon>
    </lineage>
</organism>
<dbReference type="Proteomes" id="UP000318416">
    <property type="component" value="Unassembled WGS sequence"/>
</dbReference>
<dbReference type="InterPro" id="IPR037401">
    <property type="entry name" value="SnoaL-like"/>
</dbReference>
<evidence type="ECO:0000313" key="2">
    <source>
        <dbReference type="EMBL" id="TWE19441.1"/>
    </source>
</evidence>
<dbReference type="Gene3D" id="3.10.450.50">
    <property type="match status" value="1"/>
</dbReference>
<dbReference type="InterPro" id="IPR032710">
    <property type="entry name" value="NTF2-like_dom_sf"/>
</dbReference>
<name>A0A561EV30_9ACTN</name>
<proteinExistence type="predicted"/>
<reference evidence="2 3" key="1">
    <citation type="submission" date="2019-06" db="EMBL/GenBank/DDBJ databases">
        <title>Sequencing the genomes of 1000 actinobacteria strains.</title>
        <authorList>
            <person name="Klenk H.-P."/>
        </authorList>
    </citation>
    <scope>NUCLEOTIDE SEQUENCE [LARGE SCALE GENOMIC DNA]</scope>
    <source>
        <strain evidence="2 3">DSM 41649</strain>
    </source>
</reference>
<accession>A0A561EV30</accession>
<feature type="domain" description="SnoaL-like" evidence="1">
    <location>
        <begin position="17"/>
        <end position="113"/>
    </location>
</feature>
<evidence type="ECO:0000259" key="1">
    <source>
        <dbReference type="Pfam" id="PF12680"/>
    </source>
</evidence>
<dbReference type="EMBL" id="VIVR01000001">
    <property type="protein sequence ID" value="TWE19441.1"/>
    <property type="molecule type" value="Genomic_DNA"/>
</dbReference>
<dbReference type="OrthoDB" id="8087138at2"/>
<dbReference type="SUPFAM" id="SSF54427">
    <property type="entry name" value="NTF2-like"/>
    <property type="match status" value="1"/>
</dbReference>
<evidence type="ECO:0000313" key="3">
    <source>
        <dbReference type="Proteomes" id="UP000318416"/>
    </source>
</evidence>
<keyword evidence="3" id="KW-1185">Reference proteome</keyword>
<protein>
    <submittedName>
        <fullName evidence="2">SnoaL-like protein</fullName>
    </submittedName>
</protein>
<sequence length="122" mass="13454">MSSMAAPTAFDTEALRRGIEGPDASALLTLYSDDAEIRMVDHQTQPSHPKVMHGRSAISEMLSDVYGREMTHKLESVLVDGDHVAFMESCEYPDGTRVLVTSVADLRDGRIVDQTSVQAWDE</sequence>
<dbReference type="Pfam" id="PF12680">
    <property type="entry name" value="SnoaL_2"/>
    <property type="match status" value="1"/>
</dbReference>
<dbReference type="RefSeq" id="WP_145793196.1">
    <property type="nucleotide sequence ID" value="NZ_BAAABR010000022.1"/>
</dbReference>